<dbReference type="SUPFAM" id="SSF47741">
    <property type="entry name" value="CO dehydrogenase ISP C-domain like"/>
    <property type="match status" value="1"/>
</dbReference>
<keyword evidence="1" id="KW-0285">Flavoprotein</keyword>
<sequence>MNAGEVTVKHSITFMLDGQAHTPQPLPPDTTLLNYLREHLYRKGTKEGCAEGDCGACTVVVADLQHGRLRYRALNACIQLLATLDGKALFTVESLQHGKQLHPVQQAMVDCHASQCGFCTPGFVMSLFALYQNQPNASRLQISQALSGNLCRCTGYRPILDAGERMYEYAHAFPNDDLAETALITTLTQWAQQPHSLLLEHDGKRFCAPTSLDELATLLERYPDATLLAGATDVGLWITKQHRDLLTLISLNNVAGLDQITTHAGWLEIAAAVSLEAAFQAIVAHYPPLRELHERFASLPIRNAGTLGGNIANGSPIGDSMPALLVLGARIRLRKGDATRELPLEAFYLAYQQQDLAAGEFVEAVRIPLPNAVTGLLRCYKISKRFEQDISAVCAAFHIQLDA</sequence>
<dbReference type="InterPro" id="IPR016169">
    <property type="entry name" value="FAD-bd_PCMH_sub2"/>
</dbReference>
<gene>
    <name evidence="8" type="ORF">BWK73_43320</name>
</gene>
<name>A0A1Y1QC74_9GAMM</name>
<dbReference type="InterPro" id="IPR036884">
    <property type="entry name" value="2Fe-2S-bd_dom_sf"/>
</dbReference>
<dbReference type="GO" id="GO:0051537">
    <property type="term" value="F:2 iron, 2 sulfur cluster binding"/>
    <property type="evidence" value="ECO:0007669"/>
    <property type="project" value="InterPro"/>
</dbReference>
<dbReference type="EMBL" id="MTEJ01000505">
    <property type="protein sequence ID" value="OQX02251.1"/>
    <property type="molecule type" value="Genomic_DNA"/>
</dbReference>
<dbReference type="Pfam" id="PF00111">
    <property type="entry name" value="Fer2"/>
    <property type="match status" value="1"/>
</dbReference>
<dbReference type="InterPro" id="IPR012675">
    <property type="entry name" value="Beta-grasp_dom_sf"/>
</dbReference>
<dbReference type="InterPro" id="IPR016167">
    <property type="entry name" value="FAD-bd_PCMH_sub1"/>
</dbReference>
<evidence type="ECO:0000256" key="3">
    <source>
        <dbReference type="ARBA" id="ARBA00022827"/>
    </source>
</evidence>
<reference evidence="8 9" key="1">
    <citation type="submission" date="2017-01" db="EMBL/GenBank/DDBJ databases">
        <title>Novel large sulfur bacteria in the metagenomes of groundwater-fed chemosynthetic microbial mats in the Lake Huron basin.</title>
        <authorList>
            <person name="Sharrar A.M."/>
            <person name="Flood B.E."/>
            <person name="Bailey J.V."/>
            <person name="Jones D.S."/>
            <person name="Biddanda B."/>
            <person name="Ruberg S.A."/>
            <person name="Marcus D.N."/>
            <person name="Dick G.J."/>
        </authorList>
    </citation>
    <scope>NUCLEOTIDE SEQUENCE [LARGE SCALE GENOMIC DNA]</scope>
    <source>
        <strain evidence="8">A8</strain>
    </source>
</reference>
<dbReference type="PANTHER" id="PTHR45444:SF3">
    <property type="entry name" value="XANTHINE DEHYDROGENASE"/>
    <property type="match status" value="1"/>
</dbReference>
<dbReference type="InterPro" id="IPR016166">
    <property type="entry name" value="FAD-bd_PCMH"/>
</dbReference>
<keyword evidence="3" id="KW-0274">FAD</keyword>
<dbReference type="SUPFAM" id="SSF55447">
    <property type="entry name" value="CO dehydrogenase flavoprotein C-terminal domain-like"/>
    <property type="match status" value="1"/>
</dbReference>
<dbReference type="CDD" id="cd00207">
    <property type="entry name" value="fer2"/>
    <property type="match status" value="1"/>
</dbReference>
<dbReference type="AlphaFoldDB" id="A0A1Y1QC74"/>
<evidence type="ECO:0000259" key="7">
    <source>
        <dbReference type="PROSITE" id="PS51387"/>
    </source>
</evidence>
<dbReference type="GO" id="GO:0071949">
    <property type="term" value="F:FAD binding"/>
    <property type="evidence" value="ECO:0007669"/>
    <property type="project" value="InterPro"/>
</dbReference>
<dbReference type="PROSITE" id="PS00197">
    <property type="entry name" value="2FE2S_FER_1"/>
    <property type="match status" value="1"/>
</dbReference>
<dbReference type="InterPro" id="IPR036010">
    <property type="entry name" value="2Fe-2S_ferredoxin-like_sf"/>
</dbReference>
<dbReference type="Pfam" id="PF01799">
    <property type="entry name" value="Fer2_2"/>
    <property type="match status" value="1"/>
</dbReference>
<dbReference type="Gene3D" id="3.30.43.10">
    <property type="entry name" value="Uridine Diphospho-n-acetylenolpyruvylglucosamine Reductase, domain 2"/>
    <property type="match status" value="1"/>
</dbReference>
<dbReference type="InterPro" id="IPR006058">
    <property type="entry name" value="2Fe2S_fd_BS"/>
</dbReference>
<dbReference type="InterPro" id="IPR016208">
    <property type="entry name" value="Ald_Oxase/xanthine_DH-like"/>
</dbReference>
<keyword evidence="4" id="KW-0560">Oxidoreductase</keyword>
<dbReference type="InterPro" id="IPR036318">
    <property type="entry name" value="FAD-bd_PCMH-like_sf"/>
</dbReference>
<dbReference type="InterPro" id="IPR002346">
    <property type="entry name" value="Mopterin_DH_FAD-bd"/>
</dbReference>
<evidence type="ECO:0000256" key="4">
    <source>
        <dbReference type="ARBA" id="ARBA00023002"/>
    </source>
</evidence>
<comment type="caution">
    <text evidence="8">The sequence shown here is derived from an EMBL/GenBank/DDBJ whole genome shotgun (WGS) entry which is preliminary data.</text>
</comment>
<dbReference type="Gene3D" id="3.10.20.30">
    <property type="match status" value="1"/>
</dbReference>
<evidence type="ECO:0000313" key="8">
    <source>
        <dbReference type="EMBL" id="OQX02251.1"/>
    </source>
</evidence>
<keyword evidence="5" id="KW-0408">Iron</keyword>
<dbReference type="SUPFAM" id="SSF56176">
    <property type="entry name" value="FAD-binding/transporter-associated domain-like"/>
    <property type="match status" value="1"/>
</dbReference>
<dbReference type="InterPro" id="IPR001041">
    <property type="entry name" value="2Fe-2S_ferredoxin-type"/>
</dbReference>
<feature type="domain" description="FAD-binding PCMH-type" evidence="7">
    <location>
        <begin position="199"/>
        <end position="372"/>
    </location>
</feature>
<dbReference type="PROSITE" id="PS51387">
    <property type="entry name" value="FAD_PCMH"/>
    <property type="match status" value="1"/>
</dbReference>
<organism evidence="8 9">
    <name type="scientific">Thiothrix lacustris</name>
    <dbReference type="NCBI Taxonomy" id="525917"/>
    <lineage>
        <taxon>Bacteria</taxon>
        <taxon>Pseudomonadati</taxon>
        <taxon>Pseudomonadota</taxon>
        <taxon>Gammaproteobacteria</taxon>
        <taxon>Thiotrichales</taxon>
        <taxon>Thiotrichaceae</taxon>
        <taxon>Thiothrix</taxon>
    </lineage>
</organism>
<evidence type="ECO:0000256" key="5">
    <source>
        <dbReference type="ARBA" id="ARBA00023004"/>
    </source>
</evidence>
<accession>A0A1Y1QC74</accession>
<dbReference type="GO" id="GO:0005506">
    <property type="term" value="F:iron ion binding"/>
    <property type="evidence" value="ECO:0007669"/>
    <property type="project" value="InterPro"/>
</dbReference>
<proteinExistence type="predicted"/>
<dbReference type="Gene3D" id="3.30.465.10">
    <property type="match status" value="1"/>
</dbReference>
<dbReference type="Pfam" id="PF00941">
    <property type="entry name" value="FAD_binding_5"/>
    <property type="match status" value="1"/>
</dbReference>
<feature type="domain" description="2Fe-2S ferredoxin-type" evidence="6">
    <location>
        <begin position="10"/>
        <end position="95"/>
    </location>
</feature>
<dbReference type="Proteomes" id="UP000192491">
    <property type="component" value="Unassembled WGS sequence"/>
</dbReference>
<dbReference type="Gene3D" id="1.10.150.120">
    <property type="entry name" value="[2Fe-2S]-binding domain"/>
    <property type="match status" value="1"/>
</dbReference>
<evidence type="ECO:0000256" key="1">
    <source>
        <dbReference type="ARBA" id="ARBA00022630"/>
    </source>
</evidence>
<evidence type="ECO:0000259" key="6">
    <source>
        <dbReference type="PROSITE" id="PS51085"/>
    </source>
</evidence>
<dbReference type="SUPFAM" id="SSF54292">
    <property type="entry name" value="2Fe-2S ferredoxin-like"/>
    <property type="match status" value="1"/>
</dbReference>
<dbReference type="PROSITE" id="PS51085">
    <property type="entry name" value="2FE2S_FER_2"/>
    <property type="match status" value="1"/>
</dbReference>
<keyword evidence="2" id="KW-0479">Metal-binding</keyword>
<dbReference type="PANTHER" id="PTHR45444">
    <property type="entry name" value="XANTHINE DEHYDROGENASE"/>
    <property type="match status" value="1"/>
</dbReference>
<dbReference type="InterPro" id="IPR002888">
    <property type="entry name" value="2Fe-2S-bd"/>
</dbReference>
<dbReference type="InterPro" id="IPR014307">
    <property type="entry name" value="Xanthine_DH_ssu"/>
</dbReference>
<dbReference type="InterPro" id="IPR036683">
    <property type="entry name" value="CO_DH_flav_C_dom_sf"/>
</dbReference>
<dbReference type="NCBIfam" id="TIGR02963">
    <property type="entry name" value="xanthine_xdhA"/>
    <property type="match status" value="1"/>
</dbReference>
<evidence type="ECO:0000256" key="2">
    <source>
        <dbReference type="ARBA" id="ARBA00022723"/>
    </source>
</evidence>
<protein>
    <submittedName>
        <fullName evidence="8">Xanthine dehydrogenase small subunit</fullName>
    </submittedName>
</protein>
<feature type="non-terminal residue" evidence="8">
    <location>
        <position position="403"/>
    </location>
</feature>
<dbReference type="GO" id="GO:0004854">
    <property type="term" value="F:xanthine dehydrogenase activity"/>
    <property type="evidence" value="ECO:0007669"/>
    <property type="project" value="InterPro"/>
</dbReference>
<evidence type="ECO:0000313" key="9">
    <source>
        <dbReference type="Proteomes" id="UP000192491"/>
    </source>
</evidence>